<dbReference type="EMBL" id="JAVRRL010000052">
    <property type="protein sequence ID" value="KAK5110205.1"/>
    <property type="molecule type" value="Genomic_DNA"/>
</dbReference>
<dbReference type="Pfam" id="PF26534">
    <property type="entry name" value="NTF2_7"/>
    <property type="match status" value="1"/>
</dbReference>
<evidence type="ECO:0000259" key="1">
    <source>
        <dbReference type="Pfam" id="PF26534"/>
    </source>
</evidence>
<dbReference type="AlphaFoldDB" id="A0AAN7TCQ0"/>
<sequence>MATSAFAATALAAPNAQFWAHPGRPQFWRPAPPAASSPVATTVSGDEDCLAPTTTTTAYVTITEKSEATLSATSTSSTTVVTNPNGGSSTSTIVILSTPSSSVVADPTCAASIATIIATYTSVVSASPVTVTVIETARVANTSAVATSISTPLPKCITSQESEELAEVFRLLIQDYSTGLALAALTEDFVDYSSSVNILMNKGAQYPKNITGPTFATRAMFMSGQGSQPKIPFERLNTFYGCDSVSVRWMSTRSGNGQKTEAAMVPVIGNGLMHVVPSTEAVQTYNGVTYNWRVKELYSEFNAAAWLINLGIFVPPGPVDYINAANATNATAKRSVDDYEHFDASFRGAAI</sequence>
<proteinExistence type="predicted"/>
<name>A0AAN7TCQ0_9PEZI</name>
<evidence type="ECO:0000313" key="3">
    <source>
        <dbReference type="Proteomes" id="UP001310890"/>
    </source>
</evidence>
<protein>
    <recommendedName>
        <fullName evidence="1">NTF2-like domain-containing protein</fullName>
    </recommendedName>
</protein>
<evidence type="ECO:0000313" key="2">
    <source>
        <dbReference type="EMBL" id="KAK5110205.1"/>
    </source>
</evidence>
<feature type="domain" description="NTF2-like" evidence="1">
    <location>
        <begin position="155"/>
        <end position="312"/>
    </location>
</feature>
<reference evidence="2" key="1">
    <citation type="submission" date="2023-08" db="EMBL/GenBank/DDBJ databases">
        <title>Black Yeasts Isolated from many extreme environments.</title>
        <authorList>
            <person name="Coleine C."/>
            <person name="Stajich J.E."/>
            <person name="Selbmann L."/>
        </authorList>
    </citation>
    <scope>NUCLEOTIDE SEQUENCE</scope>
    <source>
        <strain evidence="2">CCFEE 5401</strain>
    </source>
</reference>
<dbReference type="InterPro" id="IPR058645">
    <property type="entry name" value="NTF2-like_dom_7"/>
</dbReference>
<organism evidence="2 3">
    <name type="scientific">Meristemomyces frigidus</name>
    <dbReference type="NCBI Taxonomy" id="1508187"/>
    <lineage>
        <taxon>Eukaryota</taxon>
        <taxon>Fungi</taxon>
        <taxon>Dikarya</taxon>
        <taxon>Ascomycota</taxon>
        <taxon>Pezizomycotina</taxon>
        <taxon>Dothideomycetes</taxon>
        <taxon>Dothideomycetidae</taxon>
        <taxon>Mycosphaerellales</taxon>
        <taxon>Teratosphaeriaceae</taxon>
        <taxon>Meristemomyces</taxon>
    </lineage>
</organism>
<comment type="caution">
    <text evidence="2">The sequence shown here is derived from an EMBL/GenBank/DDBJ whole genome shotgun (WGS) entry which is preliminary data.</text>
</comment>
<accession>A0AAN7TCQ0</accession>
<gene>
    <name evidence="2" type="ORF">LTR62_006201</name>
</gene>
<dbReference type="Proteomes" id="UP001310890">
    <property type="component" value="Unassembled WGS sequence"/>
</dbReference>